<organism evidence="1 2">
    <name type="scientific">Paeniglutamicibacter psychrophenolicus</name>
    <dbReference type="NCBI Taxonomy" id="257454"/>
    <lineage>
        <taxon>Bacteria</taxon>
        <taxon>Bacillati</taxon>
        <taxon>Actinomycetota</taxon>
        <taxon>Actinomycetes</taxon>
        <taxon>Micrococcales</taxon>
        <taxon>Micrococcaceae</taxon>
        <taxon>Paeniglutamicibacter</taxon>
    </lineage>
</organism>
<evidence type="ECO:0000313" key="1">
    <source>
        <dbReference type="EMBL" id="MBP2374766.1"/>
    </source>
</evidence>
<reference evidence="1 2" key="1">
    <citation type="submission" date="2021-03" db="EMBL/GenBank/DDBJ databases">
        <title>Sequencing the genomes of 1000 actinobacteria strains.</title>
        <authorList>
            <person name="Klenk H.-P."/>
        </authorList>
    </citation>
    <scope>NUCLEOTIDE SEQUENCE [LARGE SCALE GENOMIC DNA]</scope>
    <source>
        <strain evidence="1 2">DSM 15454</strain>
    </source>
</reference>
<evidence type="ECO:0000313" key="2">
    <source>
        <dbReference type="Proteomes" id="UP000766570"/>
    </source>
</evidence>
<dbReference type="Proteomes" id="UP000766570">
    <property type="component" value="Unassembled WGS sequence"/>
</dbReference>
<sequence>MRMDGILPEDAPDPRIEQAEQLKLMPVPVMGLVPQPSLEDPDWVGLASGLDDRGYSDMTASLTYVLWRNPDDRSDPGNLADLDEQTRMAIEDVPPWPRPAWLLEHVERMRYPQLWEAVRTTWNRDSSDRSSVGSVLVEHVNYILMNQYRQERGLGGNPWDHPAPEVTARSVNSRVKVLVDGVEVPAAEIDTDPFVYGIGAELEGGAVVTAVLPRAELGRIRIEFTTRK</sequence>
<comment type="caution">
    <text evidence="1">The sequence shown here is derived from an EMBL/GenBank/DDBJ whole genome shotgun (WGS) entry which is preliminary data.</text>
</comment>
<accession>A0ABS4WEZ3</accession>
<proteinExistence type="predicted"/>
<protein>
    <submittedName>
        <fullName evidence="1">Uncharacterized protein</fullName>
    </submittedName>
</protein>
<gene>
    <name evidence="1" type="ORF">JOF46_002678</name>
</gene>
<name>A0ABS4WEZ3_9MICC</name>
<dbReference type="EMBL" id="JAGIOE010000001">
    <property type="protein sequence ID" value="MBP2374766.1"/>
    <property type="molecule type" value="Genomic_DNA"/>
</dbReference>
<keyword evidence="2" id="KW-1185">Reference proteome</keyword>